<reference evidence="2 3" key="1">
    <citation type="submission" date="2013-12" db="EMBL/GenBank/DDBJ databases">
        <title>Draft genome of the parsitic nematode Ancylostoma duodenale.</title>
        <authorList>
            <person name="Mitreva M."/>
        </authorList>
    </citation>
    <scope>NUCLEOTIDE SEQUENCE [LARGE SCALE GENOMIC DNA]</scope>
    <source>
        <strain evidence="2 3">Zhejiang</strain>
    </source>
</reference>
<dbReference type="OrthoDB" id="1850764at2759"/>
<dbReference type="Proteomes" id="UP000054047">
    <property type="component" value="Unassembled WGS sequence"/>
</dbReference>
<feature type="compositionally biased region" description="Basic and acidic residues" evidence="1">
    <location>
        <begin position="111"/>
        <end position="123"/>
    </location>
</feature>
<name>A0A0C2F1S8_9BILA</name>
<keyword evidence="3" id="KW-1185">Reference proteome</keyword>
<feature type="region of interest" description="Disordered" evidence="1">
    <location>
        <begin position="1"/>
        <end position="24"/>
    </location>
</feature>
<evidence type="ECO:0000256" key="1">
    <source>
        <dbReference type="SAM" id="MobiDB-lite"/>
    </source>
</evidence>
<sequence>MPYRTPNQSIQQQLKQNPKSRRVSLYKAKKSSFINPCERSVAKKANILNQLAPTAAESASPRSYSEQSSPQVSAPPSPRPQQTQQQRRPVIDDDMGIVPMNQARPPSSHQHYQERQSPDRDRPNQMTPKQQNSGKVKVNLRSRADRDDGGSLTAGQRRAAAELERIKRDQ</sequence>
<evidence type="ECO:0000313" key="2">
    <source>
        <dbReference type="EMBL" id="KIH42460.1"/>
    </source>
</evidence>
<proteinExistence type="predicted"/>
<organism evidence="2 3">
    <name type="scientific">Ancylostoma duodenale</name>
    <dbReference type="NCBI Taxonomy" id="51022"/>
    <lineage>
        <taxon>Eukaryota</taxon>
        <taxon>Metazoa</taxon>
        <taxon>Ecdysozoa</taxon>
        <taxon>Nematoda</taxon>
        <taxon>Chromadorea</taxon>
        <taxon>Rhabditida</taxon>
        <taxon>Rhabditina</taxon>
        <taxon>Rhabditomorpha</taxon>
        <taxon>Strongyloidea</taxon>
        <taxon>Ancylostomatidae</taxon>
        <taxon>Ancylostomatinae</taxon>
        <taxon>Ancylostoma</taxon>
    </lineage>
</organism>
<dbReference type="AlphaFoldDB" id="A0A0C2F1S8"/>
<accession>A0A0C2F1S8</accession>
<feature type="compositionally biased region" description="Polar residues" evidence="1">
    <location>
        <begin position="124"/>
        <end position="134"/>
    </location>
</feature>
<dbReference type="EMBL" id="KN795671">
    <property type="protein sequence ID" value="KIH42460.1"/>
    <property type="molecule type" value="Genomic_DNA"/>
</dbReference>
<feature type="region of interest" description="Disordered" evidence="1">
    <location>
        <begin position="52"/>
        <end position="170"/>
    </location>
</feature>
<feature type="compositionally biased region" description="Basic and acidic residues" evidence="1">
    <location>
        <begin position="159"/>
        <end position="170"/>
    </location>
</feature>
<protein>
    <submittedName>
        <fullName evidence="2">Uncharacterized protein</fullName>
    </submittedName>
</protein>
<gene>
    <name evidence="2" type="ORF">ANCDUO_27555</name>
</gene>
<feature type="compositionally biased region" description="Polar residues" evidence="1">
    <location>
        <begin position="1"/>
        <end position="17"/>
    </location>
</feature>
<feature type="non-terminal residue" evidence="2">
    <location>
        <position position="170"/>
    </location>
</feature>
<evidence type="ECO:0000313" key="3">
    <source>
        <dbReference type="Proteomes" id="UP000054047"/>
    </source>
</evidence>